<evidence type="ECO:0000259" key="11">
    <source>
        <dbReference type="Pfam" id="PF02852"/>
    </source>
</evidence>
<dbReference type="GO" id="GO:0016668">
    <property type="term" value="F:oxidoreductase activity, acting on a sulfur group of donors, NAD(P) as acceptor"/>
    <property type="evidence" value="ECO:0007669"/>
    <property type="project" value="InterPro"/>
</dbReference>
<dbReference type="Gene3D" id="3.30.390.30">
    <property type="match status" value="1"/>
</dbReference>
<dbReference type="SUPFAM" id="SSF55424">
    <property type="entry name" value="FAD/NAD-linked reductases, dimerisation (C-terminal) domain"/>
    <property type="match status" value="1"/>
</dbReference>
<keyword evidence="8" id="KW-0547">Nucleotide-binding</keyword>
<keyword evidence="4" id="KW-0521">NADP</keyword>
<evidence type="ECO:0000256" key="3">
    <source>
        <dbReference type="ARBA" id="ARBA00022827"/>
    </source>
</evidence>
<evidence type="ECO:0000259" key="12">
    <source>
        <dbReference type="Pfam" id="PF07992"/>
    </source>
</evidence>
<dbReference type="STRING" id="989403.SAMN05421798_103212"/>
<feature type="domain" description="FAD/NAD(P)-binding" evidence="12">
    <location>
        <begin position="13"/>
        <end position="328"/>
    </location>
</feature>
<feature type="binding site" evidence="8">
    <location>
        <position position="206"/>
    </location>
    <ligand>
        <name>NAD(+)</name>
        <dbReference type="ChEBI" id="CHEBI:57540"/>
    </ligand>
</feature>
<evidence type="ECO:0000256" key="9">
    <source>
        <dbReference type="PIRSR" id="PIRSR000350-4"/>
    </source>
</evidence>
<dbReference type="PATRIC" id="fig|989403.3.peg.1590"/>
<dbReference type="InterPro" id="IPR016156">
    <property type="entry name" value="FAD/NAD-linked_Rdtase_dimer_sf"/>
</dbReference>
<organism evidence="13 14">
    <name type="scientific">Pseudovibrio axinellae</name>
    <dbReference type="NCBI Taxonomy" id="989403"/>
    <lineage>
        <taxon>Bacteria</taxon>
        <taxon>Pseudomonadati</taxon>
        <taxon>Pseudomonadota</taxon>
        <taxon>Alphaproteobacteria</taxon>
        <taxon>Hyphomicrobiales</taxon>
        <taxon>Stappiaceae</taxon>
        <taxon>Pseudovibrio</taxon>
    </lineage>
</organism>
<comment type="similarity">
    <text evidence="1 10">Belongs to the class-I pyridine nucleotide-disulfide oxidoreductase family.</text>
</comment>
<dbReference type="EMBL" id="LMCB01000010">
    <property type="protein sequence ID" value="KZL20197.1"/>
    <property type="molecule type" value="Genomic_DNA"/>
</dbReference>
<evidence type="ECO:0000256" key="5">
    <source>
        <dbReference type="ARBA" id="ARBA00023002"/>
    </source>
</evidence>
<dbReference type="Pfam" id="PF07992">
    <property type="entry name" value="Pyr_redox_2"/>
    <property type="match status" value="1"/>
</dbReference>
<dbReference type="InterPro" id="IPR012999">
    <property type="entry name" value="Pyr_OxRdtase_I_AS"/>
</dbReference>
<evidence type="ECO:0000313" key="14">
    <source>
        <dbReference type="Proteomes" id="UP000076577"/>
    </source>
</evidence>
<proteinExistence type="inferred from homology"/>
<dbReference type="FunFam" id="3.30.390.30:FF:000001">
    <property type="entry name" value="Dihydrolipoyl dehydrogenase"/>
    <property type="match status" value="1"/>
</dbReference>
<keyword evidence="3 8" id="KW-0274">FAD</keyword>
<feature type="binding site" evidence="8">
    <location>
        <position position="58"/>
    </location>
    <ligand>
        <name>FAD</name>
        <dbReference type="ChEBI" id="CHEBI:57692"/>
    </ligand>
</feature>
<evidence type="ECO:0000256" key="8">
    <source>
        <dbReference type="PIRSR" id="PIRSR000350-3"/>
    </source>
</evidence>
<evidence type="ECO:0000256" key="1">
    <source>
        <dbReference type="ARBA" id="ARBA00007532"/>
    </source>
</evidence>
<keyword evidence="5 10" id="KW-0560">Oxidoreductase</keyword>
<dbReference type="PANTHER" id="PTHR43014:SF4">
    <property type="entry name" value="PYRIDINE NUCLEOTIDE-DISULFIDE OXIDOREDUCTASE RCLA-RELATED"/>
    <property type="match status" value="1"/>
</dbReference>
<dbReference type="PROSITE" id="PS00076">
    <property type="entry name" value="PYRIDINE_REDOX_1"/>
    <property type="match status" value="1"/>
</dbReference>
<gene>
    <name evidence="13" type="primary">merA</name>
    <name evidence="13" type="ORF">PsAD2_01491</name>
</gene>
<dbReference type="InterPro" id="IPR023753">
    <property type="entry name" value="FAD/NAD-binding_dom"/>
</dbReference>
<dbReference type="AlphaFoldDB" id="A0A165ZRA8"/>
<evidence type="ECO:0000256" key="10">
    <source>
        <dbReference type="RuleBase" id="RU003691"/>
    </source>
</evidence>
<feature type="binding site" evidence="8">
    <location>
        <position position="273"/>
    </location>
    <ligand>
        <name>NAD(+)</name>
        <dbReference type="ChEBI" id="CHEBI:57540"/>
    </ligand>
</feature>
<feature type="binding site" evidence="8">
    <location>
        <position position="122"/>
    </location>
    <ligand>
        <name>FAD</name>
        <dbReference type="ChEBI" id="CHEBI:57692"/>
    </ligand>
</feature>
<evidence type="ECO:0000313" key="13">
    <source>
        <dbReference type="EMBL" id="KZL20197.1"/>
    </source>
</evidence>
<dbReference type="InterPro" id="IPR004099">
    <property type="entry name" value="Pyr_nucl-diS_OxRdtase_dimer"/>
</dbReference>
<dbReference type="PRINTS" id="PR00368">
    <property type="entry name" value="FADPNR"/>
</dbReference>
<name>A0A165ZRA8_9HYPH</name>
<accession>A0A165ZRA8</accession>
<evidence type="ECO:0000256" key="2">
    <source>
        <dbReference type="ARBA" id="ARBA00022630"/>
    </source>
</evidence>
<evidence type="ECO:0000256" key="4">
    <source>
        <dbReference type="ARBA" id="ARBA00022857"/>
    </source>
</evidence>
<dbReference type="PIRSF" id="PIRSF000350">
    <property type="entry name" value="Mercury_reductase_MerA"/>
    <property type="match status" value="1"/>
</dbReference>
<evidence type="ECO:0000256" key="7">
    <source>
        <dbReference type="ARBA" id="ARBA00023284"/>
    </source>
</evidence>
<keyword evidence="2 10" id="KW-0285">Flavoprotein</keyword>
<feature type="binding site" evidence="8">
    <location>
        <position position="313"/>
    </location>
    <ligand>
        <name>FAD</name>
        <dbReference type="ChEBI" id="CHEBI:57692"/>
    </ligand>
</feature>
<feature type="binding site" evidence="8">
    <location>
        <begin position="183"/>
        <end position="190"/>
    </location>
    <ligand>
        <name>NAD(+)</name>
        <dbReference type="ChEBI" id="CHEBI:57540"/>
    </ligand>
</feature>
<reference evidence="13 14" key="1">
    <citation type="journal article" date="2016" name="Front. Microbiol.">
        <title>Comparative Genomic Analysis Reveals a Diverse Repertoire of Genes Involved in Prokaryote-Eukaryote Interactions within the Pseudovibrio Genus.</title>
        <authorList>
            <person name="Romano S."/>
            <person name="Fernandez-Guerra A."/>
            <person name="Reen F.J."/>
            <person name="Glockner F.O."/>
            <person name="Crowley S.P."/>
            <person name="O'Sullivan O."/>
            <person name="Cotter P.D."/>
            <person name="Adams C."/>
            <person name="Dobson A.D."/>
            <person name="O'Gara F."/>
        </authorList>
    </citation>
    <scope>NUCLEOTIDE SEQUENCE [LARGE SCALE GENOMIC DNA]</scope>
    <source>
        <strain evidence="13 14">Ad2</strain>
    </source>
</reference>
<dbReference type="OrthoDB" id="9781772at2"/>
<dbReference type="Pfam" id="PF02852">
    <property type="entry name" value="Pyr_redox_dim"/>
    <property type="match status" value="1"/>
</dbReference>
<dbReference type="PANTHER" id="PTHR43014">
    <property type="entry name" value="MERCURIC REDUCTASE"/>
    <property type="match status" value="1"/>
</dbReference>
<dbReference type="PRINTS" id="PR00411">
    <property type="entry name" value="PNDRDTASEI"/>
</dbReference>
<dbReference type="InterPro" id="IPR001100">
    <property type="entry name" value="Pyr_nuc-diS_OxRdtase"/>
</dbReference>
<dbReference type="GO" id="GO:0050660">
    <property type="term" value="F:flavin adenine dinucleotide binding"/>
    <property type="evidence" value="ECO:0007669"/>
    <property type="project" value="TreeGrafter"/>
</dbReference>
<dbReference type="InterPro" id="IPR036188">
    <property type="entry name" value="FAD/NAD-bd_sf"/>
</dbReference>
<dbReference type="EC" id="1.16.1.1" evidence="13"/>
<dbReference type="RefSeq" id="WP_068004511.1">
    <property type="nucleotide sequence ID" value="NZ_FOFM01000003.1"/>
</dbReference>
<keyword evidence="14" id="KW-1185">Reference proteome</keyword>
<dbReference type="GO" id="GO:0003955">
    <property type="term" value="F:NAD(P)H dehydrogenase (quinone) activity"/>
    <property type="evidence" value="ECO:0007669"/>
    <property type="project" value="TreeGrafter"/>
</dbReference>
<keyword evidence="6" id="KW-1015">Disulfide bond</keyword>
<evidence type="ECO:0000256" key="6">
    <source>
        <dbReference type="ARBA" id="ARBA00023157"/>
    </source>
</evidence>
<sequence>MTNNRTSKILTPDICVIGAGSGGLSVAAAAAAFGVEVVLIEKGKMGGDCLNYGCVPSKALIAAGKAAQTFRSSDKFGIAEHEPQVDFSKVSDHVHDVIATIAPHDSVERFEGLGVHVIQSAGEFVSPDTVKADEQLIKARRFVVATGSRAAVPPIPGLAQTPYLTNETLFELKQRPDHLVIIGAGPIGLEMAQAHRRLGSCVTVIEAMRPLSMADPEHADLVIQKLKTEGVVIHANTNVSHVEKSETGIKVSISVDGQGESAIEGTHLLIAAGRTANVASLGLEAAKIEYSGRGIKTDQGLRTTNKRVYAIGDVTGGPQFTHAAGAQAALVIRSILFRMPINQNSIVMPAVTYTEPEIGQIGLSEEQAREQLGDKLKVLTADYSGNDRALTEGKGQGQVKLLSNPKGQLIGASIVGPGAGEQIGLLTVMISKKMKLGALLGVVFPYPTLNEVIRKAALAYYADAPKNPWVRRILAFLRKLG</sequence>
<dbReference type="SUPFAM" id="SSF51905">
    <property type="entry name" value="FAD/NAD(P)-binding domain"/>
    <property type="match status" value="1"/>
</dbReference>
<comment type="caution">
    <text evidence="13">The sequence shown here is derived from an EMBL/GenBank/DDBJ whole genome shotgun (WGS) entry which is preliminary data.</text>
</comment>
<dbReference type="Gene3D" id="3.50.50.60">
    <property type="entry name" value="FAD/NAD(P)-binding domain"/>
    <property type="match status" value="2"/>
</dbReference>
<dbReference type="Proteomes" id="UP000076577">
    <property type="component" value="Unassembled WGS sequence"/>
</dbReference>
<feature type="domain" description="Pyridine nucleotide-disulphide oxidoreductase dimerisation" evidence="11">
    <location>
        <begin position="348"/>
        <end position="456"/>
    </location>
</feature>
<keyword evidence="7 10" id="KW-0676">Redox-active center</keyword>
<keyword evidence="8" id="KW-0520">NAD</keyword>
<feature type="disulfide bond" description="Redox-active" evidence="9">
    <location>
        <begin position="49"/>
        <end position="54"/>
    </location>
</feature>
<comment type="cofactor">
    <cofactor evidence="8">
        <name>FAD</name>
        <dbReference type="ChEBI" id="CHEBI:57692"/>
    </cofactor>
    <text evidence="8">Binds 1 FAD per subunit.</text>
</comment>
<protein>
    <submittedName>
        <fullName evidence="13">Mercuric reductase</fullName>
        <ecNumber evidence="13">1.16.1.1</ecNumber>
    </submittedName>
</protein>
<dbReference type="GO" id="GO:0016152">
    <property type="term" value="F:mercury (II) reductase (NADP+) activity"/>
    <property type="evidence" value="ECO:0007669"/>
    <property type="project" value="UniProtKB-EC"/>
</dbReference>
<feature type="binding site" evidence="8">
    <location>
        <begin position="146"/>
        <end position="148"/>
    </location>
    <ligand>
        <name>FAD</name>
        <dbReference type="ChEBI" id="CHEBI:57692"/>
    </ligand>
</feature>